<gene>
    <name evidence="2" type="ORF">ASJ81_08125</name>
</gene>
<keyword evidence="1" id="KW-1133">Transmembrane helix</keyword>
<feature type="transmembrane region" description="Helical" evidence="1">
    <location>
        <begin position="63"/>
        <end position="86"/>
    </location>
</feature>
<organism evidence="2 3">
    <name type="scientific">Methanosarcina spelaei</name>
    <dbReference type="NCBI Taxonomy" id="1036679"/>
    <lineage>
        <taxon>Archaea</taxon>
        <taxon>Methanobacteriati</taxon>
        <taxon>Methanobacteriota</taxon>
        <taxon>Stenosarchaea group</taxon>
        <taxon>Methanomicrobia</taxon>
        <taxon>Methanosarcinales</taxon>
        <taxon>Methanosarcinaceae</taxon>
        <taxon>Methanosarcina</taxon>
    </lineage>
</organism>
<protein>
    <submittedName>
        <fullName evidence="2">Uncharacterized protein</fullName>
    </submittedName>
</protein>
<dbReference type="EMBL" id="LMVP01000379">
    <property type="protein sequence ID" value="PAV11993.1"/>
    <property type="molecule type" value="Genomic_DNA"/>
</dbReference>
<feature type="transmembrane region" description="Helical" evidence="1">
    <location>
        <begin position="23"/>
        <end position="43"/>
    </location>
</feature>
<keyword evidence="1" id="KW-0472">Membrane</keyword>
<proteinExistence type="predicted"/>
<evidence type="ECO:0000313" key="2">
    <source>
        <dbReference type="EMBL" id="PAV11993.1"/>
    </source>
</evidence>
<name>A0A2A2HRV5_9EURY</name>
<keyword evidence="1" id="KW-0812">Transmembrane</keyword>
<reference evidence="2 3" key="1">
    <citation type="journal article" date="2017" name="BMC Genomics">
        <title>Genomic analysis of methanogenic archaea reveals a shift towards energy conservation.</title>
        <authorList>
            <person name="Gilmore S.P."/>
            <person name="Henske J.K."/>
            <person name="Sexton J.A."/>
            <person name="Solomon K.V."/>
            <person name="Seppala S."/>
            <person name="Yoo J.I."/>
            <person name="Huyett L.M."/>
            <person name="Pressman A."/>
            <person name="Cogan J.Z."/>
            <person name="Kivenson V."/>
            <person name="Peng X."/>
            <person name="Tan Y."/>
            <person name="Valentine D.L."/>
            <person name="O'Malley M.A."/>
        </authorList>
    </citation>
    <scope>NUCLEOTIDE SEQUENCE [LARGE SCALE GENOMIC DNA]</scope>
    <source>
        <strain evidence="2 3">MC-15</strain>
    </source>
</reference>
<keyword evidence="3" id="KW-1185">Reference proteome</keyword>
<dbReference type="Proteomes" id="UP000218164">
    <property type="component" value="Unassembled WGS sequence"/>
</dbReference>
<accession>A0A2A2HRV5</accession>
<comment type="caution">
    <text evidence="2">The sequence shown here is derived from an EMBL/GenBank/DDBJ whole genome shotgun (WGS) entry which is preliminary data.</text>
</comment>
<evidence type="ECO:0000313" key="3">
    <source>
        <dbReference type="Proteomes" id="UP000218164"/>
    </source>
</evidence>
<sequence length="152" mass="17371">MGTESLRTYNRIEPSSFSIKDRIIQIIGFSALLLWTIVYKIQIINFNEYEIGLLINVGSLIKAILFLASLFFMLSILLGAWTYYKIKNTYSNDTSDRITNVLVWFTLGLMALIISIPLISFPGSDLFFSTYLIALLYAGNHIKQELLKKIET</sequence>
<evidence type="ECO:0000256" key="1">
    <source>
        <dbReference type="SAM" id="Phobius"/>
    </source>
</evidence>
<dbReference type="AlphaFoldDB" id="A0A2A2HRV5"/>
<feature type="transmembrane region" description="Helical" evidence="1">
    <location>
        <begin position="98"/>
        <end position="120"/>
    </location>
</feature>